<dbReference type="Proteomes" id="UP000294299">
    <property type="component" value="Chromosome NFRAN"/>
</dbReference>
<feature type="domain" description="EfeO-type cupredoxin-like" evidence="1">
    <location>
        <begin position="6"/>
        <end position="65"/>
    </location>
</feature>
<dbReference type="OrthoDB" id="11836at2157"/>
<name>A0A484I6D9_9ARCH</name>
<reference evidence="2 3" key="1">
    <citation type="submission" date="2019-02" db="EMBL/GenBank/DDBJ databases">
        <authorList>
            <person name="Lehtovirta-Morley E L."/>
        </authorList>
    </citation>
    <scope>NUCLEOTIDE SEQUENCE [LARGE SCALE GENOMIC DNA]</scope>
    <source>
        <strain evidence="2">NFRAN1</strain>
    </source>
</reference>
<organism evidence="2 3">
    <name type="scientific">Candidatus Nitrosocosmicus franklandianus</name>
    <dbReference type="NCBI Taxonomy" id="1798806"/>
    <lineage>
        <taxon>Archaea</taxon>
        <taxon>Nitrososphaerota</taxon>
        <taxon>Nitrososphaeria</taxon>
        <taxon>Nitrososphaerales</taxon>
        <taxon>Nitrososphaeraceae</taxon>
        <taxon>Candidatus Nitrosocosmicus</taxon>
    </lineage>
</organism>
<dbReference type="InterPro" id="IPR008972">
    <property type="entry name" value="Cupredoxin"/>
</dbReference>
<dbReference type="Gene3D" id="2.60.40.420">
    <property type="entry name" value="Cupredoxins - blue copper proteins"/>
    <property type="match status" value="1"/>
</dbReference>
<dbReference type="KEGG" id="nfn:NFRAN_0362"/>
<dbReference type="AlphaFoldDB" id="A0A484I6D9"/>
<dbReference type="InterPro" id="IPR052721">
    <property type="entry name" value="ET_Amicyanin"/>
</dbReference>
<dbReference type="PANTHER" id="PTHR36507">
    <property type="entry name" value="BLL1555 PROTEIN"/>
    <property type="match status" value="1"/>
</dbReference>
<evidence type="ECO:0000259" key="1">
    <source>
        <dbReference type="Pfam" id="PF13473"/>
    </source>
</evidence>
<proteinExistence type="predicted"/>
<evidence type="ECO:0000313" key="3">
    <source>
        <dbReference type="Proteomes" id="UP000294299"/>
    </source>
</evidence>
<accession>A0A484I6D9</accession>
<dbReference type="Pfam" id="PF13473">
    <property type="entry name" value="Cupredoxin_1"/>
    <property type="match status" value="1"/>
</dbReference>
<keyword evidence="3" id="KW-1185">Reference proteome</keyword>
<sequence>MTINRGDKLIWVNKDFGIHTVTENQGLFGSKALRPDQTFEFTFENAGTYDYHCKLHPEMVGKIIVN</sequence>
<dbReference type="EMBL" id="LR216287">
    <property type="protein sequence ID" value="VFJ12683.1"/>
    <property type="molecule type" value="Genomic_DNA"/>
</dbReference>
<dbReference type="PANTHER" id="PTHR36507:SF1">
    <property type="entry name" value="BLL1555 PROTEIN"/>
    <property type="match status" value="1"/>
</dbReference>
<dbReference type="InterPro" id="IPR028096">
    <property type="entry name" value="EfeO_Cupredoxin"/>
</dbReference>
<gene>
    <name evidence="2" type="ORF">NFRAN_0362</name>
</gene>
<dbReference type="SUPFAM" id="SSF49503">
    <property type="entry name" value="Cupredoxins"/>
    <property type="match status" value="1"/>
</dbReference>
<evidence type="ECO:0000313" key="2">
    <source>
        <dbReference type="EMBL" id="VFJ12683.1"/>
    </source>
</evidence>
<protein>
    <submittedName>
        <fullName evidence="2">Amicyanin</fullName>
    </submittedName>
</protein>